<comment type="subcellular location">
    <subcellularLocation>
        <location evidence="1">Membrane</location>
        <topology evidence="1">Multi-pass membrane protein</topology>
    </subcellularLocation>
</comment>
<feature type="transmembrane region" description="Helical" evidence="6">
    <location>
        <begin position="120"/>
        <end position="139"/>
    </location>
</feature>
<evidence type="ECO:0000256" key="1">
    <source>
        <dbReference type="ARBA" id="ARBA00004141"/>
    </source>
</evidence>
<feature type="transmembrane region" description="Helical" evidence="6">
    <location>
        <begin position="176"/>
        <end position="194"/>
    </location>
</feature>
<comment type="similarity">
    <text evidence="2 6">Belongs to the BI1 family.</text>
</comment>
<feature type="transmembrane region" description="Helical" evidence="6">
    <location>
        <begin position="65"/>
        <end position="83"/>
    </location>
</feature>
<feature type="transmembrane region" description="Helical" evidence="6">
    <location>
        <begin position="151"/>
        <end position="170"/>
    </location>
</feature>
<dbReference type="PANTHER" id="PTHR23291:SF50">
    <property type="entry name" value="PROTEIN LIFEGUARD 4"/>
    <property type="match status" value="1"/>
</dbReference>
<evidence type="ECO:0000313" key="7">
    <source>
        <dbReference type="EMBL" id="MFD1874692.1"/>
    </source>
</evidence>
<keyword evidence="5 6" id="KW-0472">Membrane</keyword>
<organism evidence="7 8">
    <name type="scientific">Hymenobacter bucti</name>
    <dbReference type="NCBI Taxonomy" id="1844114"/>
    <lineage>
        <taxon>Bacteria</taxon>
        <taxon>Pseudomonadati</taxon>
        <taxon>Bacteroidota</taxon>
        <taxon>Cytophagia</taxon>
        <taxon>Cytophagales</taxon>
        <taxon>Hymenobacteraceae</taxon>
        <taxon>Hymenobacter</taxon>
    </lineage>
</organism>
<evidence type="ECO:0000256" key="2">
    <source>
        <dbReference type="ARBA" id="ARBA00010350"/>
    </source>
</evidence>
<dbReference type="CDD" id="cd10432">
    <property type="entry name" value="BI-1-like_bacterial"/>
    <property type="match status" value="1"/>
</dbReference>
<evidence type="ECO:0000256" key="3">
    <source>
        <dbReference type="ARBA" id="ARBA00022692"/>
    </source>
</evidence>
<dbReference type="EMBL" id="JBHUFD010000018">
    <property type="protein sequence ID" value="MFD1874692.1"/>
    <property type="molecule type" value="Genomic_DNA"/>
</dbReference>
<accession>A0ABW4QZ34</accession>
<name>A0ABW4QZ34_9BACT</name>
<keyword evidence="3 6" id="KW-0812">Transmembrane</keyword>
<protein>
    <submittedName>
        <fullName evidence="7">Bax inhibitor-1/YccA family protein</fullName>
    </submittedName>
</protein>
<keyword evidence="8" id="KW-1185">Reference proteome</keyword>
<reference evidence="8" key="1">
    <citation type="journal article" date="2019" name="Int. J. Syst. Evol. Microbiol.">
        <title>The Global Catalogue of Microorganisms (GCM) 10K type strain sequencing project: providing services to taxonomists for standard genome sequencing and annotation.</title>
        <authorList>
            <consortium name="The Broad Institute Genomics Platform"/>
            <consortium name="The Broad Institute Genome Sequencing Center for Infectious Disease"/>
            <person name="Wu L."/>
            <person name="Ma J."/>
        </authorList>
    </citation>
    <scope>NUCLEOTIDE SEQUENCE [LARGE SCALE GENOMIC DNA]</scope>
    <source>
        <strain evidence="8">CGMCC 1.15795</strain>
    </source>
</reference>
<gene>
    <name evidence="7" type="ORF">ACFSDX_19800</name>
</gene>
<dbReference type="RefSeq" id="WP_382316715.1">
    <property type="nucleotide sequence ID" value="NZ_JBHUFD010000018.1"/>
</dbReference>
<dbReference type="Pfam" id="PF01027">
    <property type="entry name" value="Bax1-I"/>
    <property type="match status" value="1"/>
</dbReference>
<feature type="transmembrane region" description="Helical" evidence="6">
    <location>
        <begin position="215"/>
        <end position="235"/>
    </location>
</feature>
<dbReference type="InterPro" id="IPR006214">
    <property type="entry name" value="Bax_inhibitor_1-related"/>
</dbReference>
<sequence>MSDNQNLSGQVRAHQLTEEDAARIQAGFFAQVYGWMAVGLALTGGMALFAASSPALQQFIFGSRITFFGLIILELVIVGFLSARIFQWSLTQAKAAFVGYALLNGLTLSVIFLAYTASSIASTFFTTAIMFGVMSAFGYFTKSDLSGWGKLLSMAVIGLFIALLVNMFWANSVLNLLISFAGVIIFTALAAYDTQKLKQIAFIGVTEGEEVSYKASILGALTLYLDFINLFLFLLRFTGSRR</sequence>
<comment type="caution">
    <text evidence="7">The sequence shown here is derived from an EMBL/GenBank/DDBJ whole genome shotgun (WGS) entry which is preliminary data.</text>
</comment>
<dbReference type="Proteomes" id="UP001597197">
    <property type="component" value="Unassembled WGS sequence"/>
</dbReference>
<feature type="transmembrane region" description="Helical" evidence="6">
    <location>
        <begin position="95"/>
        <end position="114"/>
    </location>
</feature>
<dbReference type="PANTHER" id="PTHR23291">
    <property type="entry name" value="BAX INHIBITOR-RELATED"/>
    <property type="match status" value="1"/>
</dbReference>
<keyword evidence="4 6" id="KW-1133">Transmembrane helix</keyword>
<feature type="transmembrane region" description="Helical" evidence="6">
    <location>
        <begin position="32"/>
        <end position="53"/>
    </location>
</feature>
<evidence type="ECO:0000256" key="4">
    <source>
        <dbReference type="ARBA" id="ARBA00022989"/>
    </source>
</evidence>
<evidence type="ECO:0000256" key="6">
    <source>
        <dbReference type="RuleBase" id="RU004379"/>
    </source>
</evidence>
<evidence type="ECO:0000256" key="5">
    <source>
        <dbReference type="ARBA" id="ARBA00023136"/>
    </source>
</evidence>
<proteinExistence type="inferred from homology"/>
<evidence type="ECO:0000313" key="8">
    <source>
        <dbReference type="Proteomes" id="UP001597197"/>
    </source>
</evidence>